<dbReference type="SUPFAM" id="SSF56194">
    <property type="entry name" value="Uridine diphospho-N-Acetylenolpyruvylglucosamine reductase, MurB, C-terminal domain"/>
    <property type="match status" value="1"/>
</dbReference>
<dbReference type="InterPro" id="IPR011601">
    <property type="entry name" value="MurB_C"/>
</dbReference>
<dbReference type="NCBIfam" id="NF000755">
    <property type="entry name" value="PRK00046.1"/>
    <property type="match status" value="1"/>
</dbReference>
<evidence type="ECO:0000256" key="13">
    <source>
        <dbReference type="ARBA" id="ARBA00022984"/>
    </source>
</evidence>
<evidence type="ECO:0000256" key="3">
    <source>
        <dbReference type="ARBA" id="ARBA00004496"/>
    </source>
</evidence>
<dbReference type="PROSITE" id="PS51387">
    <property type="entry name" value="FAD_PCMH"/>
    <property type="match status" value="1"/>
</dbReference>
<evidence type="ECO:0000256" key="4">
    <source>
        <dbReference type="ARBA" id="ARBA00004752"/>
    </source>
</evidence>
<name>A0ABT1WBF2_9BURK</name>
<keyword evidence="15 19" id="KW-0131">Cell cycle</keyword>
<evidence type="ECO:0000256" key="11">
    <source>
        <dbReference type="ARBA" id="ARBA00022857"/>
    </source>
</evidence>
<feature type="domain" description="FAD-binding PCMH-type" evidence="20">
    <location>
        <begin position="16"/>
        <end position="191"/>
    </location>
</feature>
<evidence type="ECO:0000256" key="9">
    <source>
        <dbReference type="ARBA" id="ARBA00022630"/>
    </source>
</evidence>
<evidence type="ECO:0000256" key="10">
    <source>
        <dbReference type="ARBA" id="ARBA00022827"/>
    </source>
</evidence>
<protein>
    <recommendedName>
        <fullName evidence="6 19">UDP-N-acetylenolpyruvoylglucosamine reductase</fullName>
        <ecNumber evidence="5 19">1.3.1.98</ecNumber>
    </recommendedName>
    <alternativeName>
        <fullName evidence="17 19">UDP-N-acetylmuramate dehydrogenase</fullName>
    </alternativeName>
</protein>
<comment type="similarity">
    <text evidence="19">Belongs to the MurB family.</text>
</comment>
<dbReference type="Pfam" id="PF01565">
    <property type="entry name" value="FAD_binding_4"/>
    <property type="match status" value="1"/>
</dbReference>
<keyword evidence="7 19" id="KW-0963">Cytoplasm</keyword>
<proteinExistence type="inferred from homology"/>
<evidence type="ECO:0000313" key="22">
    <source>
        <dbReference type="Proteomes" id="UP001204142"/>
    </source>
</evidence>
<keyword evidence="14 19" id="KW-0560">Oxidoreductase</keyword>
<feature type="active site" evidence="19">
    <location>
        <position position="335"/>
    </location>
</feature>
<evidence type="ECO:0000256" key="6">
    <source>
        <dbReference type="ARBA" id="ARBA00015188"/>
    </source>
</evidence>
<dbReference type="InterPro" id="IPR006094">
    <property type="entry name" value="Oxid_FAD_bind_N"/>
</dbReference>
<evidence type="ECO:0000256" key="16">
    <source>
        <dbReference type="ARBA" id="ARBA00023316"/>
    </source>
</evidence>
<dbReference type="Proteomes" id="UP001204142">
    <property type="component" value="Unassembled WGS sequence"/>
</dbReference>
<comment type="cofactor">
    <cofactor evidence="1 19">
        <name>FAD</name>
        <dbReference type="ChEBI" id="CHEBI:57692"/>
    </cofactor>
</comment>
<evidence type="ECO:0000313" key="21">
    <source>
        <dbReference type="EMBL" id="MCQ8894840.1"/>
    </source>
</evidence>
<evidence type="ECO:0000256" key="18">
    <source>
        <dbReference type="ARBA" id="ARBA00048914"/>
    </source>
</evidence>
<keyword evidence="22" id="KW-1185">Reference proteome</keyword>
<dbReference type="InterPro" id="IPR016169">
    <property type="entry name" value="FAD-bd_PCMH_sub2"/>
</dbReference>
<evidence type="ECO:0000256" key="14">
    <source>
        <dbReference type="ARBA" id="ARBA00023002"/>
    </source>
</evidence>
<keyword evidence="16 19" id="KW-0961">Cell wall biogenesis/degradation</keyword>
<comment type="caution">
    <text evidence="21">The sequence shown here is derived from an EMBL/GenBank/DDBJ whole genome shotgun (WGS) entry which is preliminary data.</text>
</comment>
<dbReference type="PANTHER" id="PTHR21071:SF4">
    <property type="entry name" value="UDP-N-ACETYLENOLPYRUVOYLGLUCOSAMINE REDUCTASE"/>
    <property type="match status" value="1"/>
</dbReference>
<dbReference type="InterPro" id="IPR016167">
    <property type="entry name" value="FAD-bd_PCMH_sub1"/>
</dbReference>
<keyword evidence="8 19" id="KW-0132">Cell division</keyword>
<dbReference type="InterPro" id="IPR036318">
    <property type="entry name" value="FAD-bd_PCMH-like_sf"/>
</dbReference>
<dbReference type="Pfam" id="PF02873">
    <property type="entry name" value="MurB_C"/>
    <property type="match status" value="1"/>
</dbReference>
<dbReference type="Gene3D" id="3.30.43.10">
    <property type="entry name" value="Uridine Diphospho-n-acetylenolpyruvylglucosamine Reductase, domain 2"/>
    <property type="match status" value="1"/>
</dbReference>
<evidence type="ECO:0000256" key="8">
    <source>
        <dbReference type="ARBA" id="ARBA00022618"/>
    </source>
</evidence>
<gene>
    <name evidence="19 21" type="primary">murB</name>
    <name evidence="21" type="ORF">NQT62_00105</name>
</gene>
<keyword evidence="12 19" id="KW-0133">Cell shape</keyword>
<evidence type="ECO:0000256" key="7">
    <source>
        <dbReference type="ARBA" id="ARBA00022490"/>
    </source>
</evidence>
<dbReference type="InterPro" id="IPR036635">
    <property type="entry name" value="MurB_C_sf"/>
</dbReference>
<dbReference type="EMBL" id="JANIGO010000001">
    <property type="protein sequence ID" value="MCQ8894840.1"/>
    <property type="molecule type" value="Genomic_DNA"/>
</dbReference>
<dbReference type="Gene3D" id="3.30.465.10">
    <property type="match status" value="1"/>
</dbReference>
<evidence type="ECO:0000259" key="20">
    <source>
        <dbReference type="PROSITE" id="PS51387"/>
    </source>
</evidence>
<accession>A0ABT1WBF2</accession>
<dbReference type="InterPro" id="IPR016166">
    <property type="entry name" value="FAD-bd_PCMH"/>
</dbReference>
<reference evidence="21 22" key="1">
    <citation type="submission" date="2022-07" db="EMBL/GenBank/DDBJ databases">
        <authorList>
            <person name="Xamxidin M."/>
            <person name="Wu M."/>
        </authorList>
    </citation>
    <scope>NUCLEOTIDE SEQUENCE [LARGE SCALE GENOMIC DNA]</scope>
    <source>
        <strain evidence="21 22">NBRC 111650</strain>
    </source>
</reference>
<dbReference type="RefSeq" id="WP_256762454.1">
    <property type="nucleotide sequence ID" value="NZ_JANIGO010000001.1"/>
</dbReference>
<organism evidence="21 22">
    <name type="scientific">Limnobacter humi</name>
    <dbReference type="NCBI Taxonomy" id="1778671"/>
    <lineage>
        <taxon>Bacteria</taxon>
        <taxon>Pseudomonadati</taxon>
        <taxon>Pseudomonadota</taxon>
        <taxon>Betaproteobacteria</taxon>
        <taxon>Burkholderiales</taxon>
        <taxon>Burkholderiaceae</taxon>
        <taxon>Limnobacter</taxon>
    </lineage>
</organism>
<dbReference type="NCBIfam" id="TIGR00179">
    <property type="entry name" value="murB"/>
    <property type="match status" value="1"/>
</dbReference>
<evidence type="ECO:0000256" key="12">
    <source>
        <dbReference type="ARBA" id="ARBA00022960"/>
    </source>
</evidence>
<dbReference type="GO" id="GO:0008762">
    <property type="term" value="F:UDP-N-acetylmuramate dehydrogenase activity"/>
    <property type="evidence" value="ECO:0007669"/>
    <property type="project" value="UniProtKB-EC"/>
</dbReference>
<dbReference type="InterPro" id="IPR003170">
    <property type="entry name" value="MurB"/>
</dbReference>
<evidence type="ECO:0000256" key="5">
    <source>
        <dbReference type="ARBA" id="ARBA00012518"/>
    </source>
</evidence>
<dbReference type="PANTHER" id="PTHR21071">
    <property type="entry name" value="UDP-N-ACETYLENOLPYRUVOYLGLUCOSAMINE REDUCTASE"/>
    <property type="match status" value="1"/>
</dbReference>
<dbReference type="Gene3D" id="3.90.78.10">
    <property type="entry name" value="UDP-N-acetylenolpyruvoylglucosamine reductase, C-terminal domain"/>
    <property type="match status" value="1"/>
</dbReference>
<keyword evidence="10 19" id="KW-0274">FAD</keyword>
<keyword evidence="13 19" id="KW-0573">Peptidoglycan synthesis</keyword>
<dbReference type="HAMAP" id="MF_00037">
    <property type="entry name" value="MurB"/>
    <property type="match status" value="1"/>
</dbReference>
<dbReference type="EC" id="1.3.1.98" evidence="5 19"/>
<evidence type="ECO:0000256" key="17">
    <source>
        <dbReference type="ARBA" id="ARBA00031026"/>
    </source>
</evidence>
<evidence type="ECO:0000256" key="2">
    <source>
        <dbReference type="ARBA" id="ARBA00003921"/>
    </source>
</evidence>
<evidence type="ECO:0000256" key="15">
    <source>
        <dbReference type="ARBA" id="ARBA00023306"/>
    </source>
</evidence>
<keyword evidence="11 19" id="KW-0521">NADP</keyword>
<keyword evidence="9 19" id="KW-0285">Flavoprotein</keyword>
<feature type="active site" evidence="19">
    <location>
        <position position="167"/>
    </location>
</feature>
<feature type="active site" description="Proton donor" evidence="19">
    <location>
        <position position="239"/>
    </location>
</feature>
<comment type="catalytic activity">
    <reaction evidence="18 19">
        <text>UDP-N-acetyl-alpha-D-muramate + NADP(+) = UDP-N-acetyl-3-O-(1-carboxyvinyl)-alpha-D-glucosamine + NADPH + H(+)</text>
        <dbReference type="Rhea" id="RHEA:12248"/>
        <dbReference type="ChEBI" id="CHEBI:15378"/>
        <dbReference type="ChEBI" id="CHEBI:57783"/>
        <dbReference type="ChEBI" id="CHEBI:58349"/>
        <dbReference type="ChEBI" id="CHEBI:68483"/>
        <dbReference type="ChEBI" id="CHEBI:70757"/>
        <dbReference type="EC" id="1.3.1.98"/>
    </reaction>
</comment>
<sequence length="341" mass="37272">MSAHGDAYPVDLKPLHTFGLQAWAKALHTISTTSDLVRYADSLQQGRAALLLGEGSNTVFVREVNDLTVWKMALTGKQYLGCDGVHHHLRVMAGENWHNLVEWTIQQGWGGLENLALIPGSVGAGPVQNIGAYGVELKDRVRTVQVYELQTRTFQTLDLTACEFAYRESVFKQSGKGRWVITAVDFALPVQWVPILHYGDLSRRVADLGVVSPLNVLKAVSDIRTEKLPDPVVLGNSGSFFKNPLVAVEQFESLKLAHPQLVHFPAEGGLVKLAAGWLIEQCGLKGAIEQSVGVYERQALILVNHGAGQGAHLLSLIERIQQAVQARFGVHLDAEPNLIAD</sequence>
<dbReference type="SUPFAM" id="SSF56176">
    <property type="entry name" value="FAD-binding/transporter-associated domain-like"/>
    <property type="match status" value="1"/>
</dbReference>
<comment type="function">
    <text evidence="2 19">Cell wall formation.</text>
</comment>
<comment type="subcellular location">
    <subcellularLocation>
        <location evidence="3 19">Cytoplasm</location>
    </subcellularLocation>
</comment>
<evidence type="ECO:0000256" key="19">
    <source>
        <dbReference type="HAMAP-Rule" id="MF_00037"/>
    </source>
</evidence>
<comment type="pathway">
    <text evidence="4 19">Cell wall biogenesis; peptidoglycan biosynthesis.</text>
</comment>
<evidence type="ECO:0000256" key="1">
    <source>
        <dbReference type="ARBA" id="ARBA00001974"/>
    </source>
</evidence>